<dbReference type="Gene3D" id="1.10.287.1480">
    <property type="match status" value="1"/>
</dbReference>
<gene>
    <name evidence="4" type="primary">rps14</name>
    <name evidence="5" type="ORF">NskMp00233</name>
</gene>
<evidence type="ECO:0000313" key="5">
    <source>
        <dbReference type="EMBL" id="AHX25041.1"/>
    </source>
</evidence>
<evidence type="ECO:0000256" key="1">
    <source>
        <dbReference type="ARBA" id="ARBA00009083"/>
    </source>
</evidence>
<dbReference type="GO" id="GO:0005763">
    <property type="term" value="C:mitochondrial small ribosomal subunit"/>
    <property type="evidence" value="ECO:0007669"/>
    <property type="project" value="TreeGrafter"/>
</dbReference>
<dbReference type="AlphaFoldDB" id="T1R859"/>
<name>T1R859_9STRA</name>
<evidence type="ECO:0000256" key="2">
    <source>
        <dbReference type="ARBA" id="ARBA00022980"/>
    </source>
</evidence>
<reference evidence="4" key="1">
    <citation type="journal article" date="2013" name="BMC Genomics">
        <title>Nannochloropsis plastid and mitochondrial phylogenomes reveal organelle diversification mechanism and intragenus phylotyping strategy in microalgae.</title>
        <authorList>
            <person name="Wei L."/>
            <person name="Xin Y."/>
            <person name="Wang D."/>
            <person name="Jing X."/>
            <person name="Zhou Q."/>
            <person name="Su X."/>
            <person name="Jia J."/>
            <person name="Ning K."/>
            <person name="Chen F."/>
            <person name="Hu Q."/>
            <person name="Xu J."/>
        </authorList>
    </citation>
    <scope>NUCLEOTIDE SEQUENCE</scope>
    <source>
        <strain evidence="4">CCMP537</strain>
    </source>
</reference>
<sequence>MKKNIKSMKKIQMLFSKYEKSRKVLKAIINNDALSNLLRERARVELDQLPKSGSITRHKNFCILTGRGRFIFSGYRLSRLMLQKLSKDGMLIGIRKSS</sequence>
<proteinExistence type="inferred from homology"/>
<accession>T1R859</accession>
<dbReference type="GeneID" id="16791369"/>
<dbReference type="GO" id="GO:0003735">
    <property type="term" value="F:structural constituent of ribosome"/>
    <property type="evidence" value="ECO:0007669"/>
    <property type="project" value="InterPro"/>
</dbReference>
<dbReference type="SUPFAM" id="SSF57716">
    <property type="entry name" value="Glucocorticoid receptor-like (DNA-binding domain)"/>
    <property type="match status" value="1"/>
</dbReference>
<dbReference type="EMBL" id="KJ410689">
    <property type="protein sequence ID" value="AHX25041.1"/>
    <property type="molecule type" value="Genomic_DNA"/>
</dbReference>
<evidence type="ECO:0000313" key="4">
    <source>
        <dbReference type="EMBL" id="AGI48957.1"/>
    </source>
</evidence>
<dbReference type="RefSeq" id="YP_008519378.1">
    <property type="nucleotide sequence ID" value="NC_022255.1"/>
</dbReference>
<geneLocation type="mitochondrion" evidence="4"/>
<keyword evidence="4" id="KW-0496">Mitochondrion</keyword>
<keyword evidence="3" id="KW-0687">Ribonucleoprotein</keyword>
<dbReference type="Pfam" id="PF00253">
    <property type="entry name" value="Ribosomal_S14"/>
    <property type="match status" value="1"/>
</dbReference>
<keyword evidence="2 4" id="KW-0689">Ribosomal protein</keyword>
<reference evidence="5" key="2">
    <citation type="journal article" date="2014" name="BMC Genomics">
        <title>A pangenomic analysis of the Nannochloropsis organellar genomes reveals novel genetic variations in key metabolic genes.</title>
        <authorList>
            <person name="Starkenburg S.R."/>
            <person name="Kwon K.J."/>
            <person name="Jha R.K."/>
            <person name="McKay C."/>
            <person name="Jacobs M."/>
            <person name="Chertkov O."/>
            <person name="Twary S."/>
            <person name="Rocap G."/>
            <person name="Cattolico R.A."/>
        </authorList>
    </citation>
    <scope>NUCLEOTIDE SEQUENCE</scope>
    <source>
        <strain evidence="5">CCMP1776</strain>
    </source>
</reference>
<protein>
    <submittedName>
        <fullName evidence="4 5">Ribosomal protein S14</fullName>
    </submittedName>
</protein>
<dbReference type="PANTHER" id="PTHR19836">
    <property type="entry name" value="30S RIBOSOMAL PROTEIN S14"/>
    <property type="match status" value="1"/>
</dbReference>
<evidence type="ECO:0000256" key="3">
    <source>
        <dbReference type="ARBA" id="ARBA00023274"/>
    </source>
</evidence>
<comment type="similarity">
    <text evidence="1">Belongs to the universal ribosomal protein uS14 family.</text>
</comment>
<dbReference type="PANTHER" id="PTHR19836:SF19">
    <property type="entry name" value="SMALL RIBOSOMAL SUBUNIT PROTEIN US14M"/>
    <property type="match status" value="1"/>
</dbReference>
<dbReference type="GO" id="GO:0006412">
    <property type="term" value="P:translation"/>
    <property type="evidence" value="ECO:0007669"/>
    <property type="project" value="InterPro"/>
</dbReference>
<organism evidence="4">
    <name type="scientific">Microchloropsis salina</name>
    <dbReference type="NCBI Taxonomy" id="2511165"/>
    <lineage>
        <taxon>Eukaryota</taxon>
        <taxon>Sar</taxon>
        <taxon>Stramenopiles</taxon>
        <taxon>Ochrophyta</taxon>
        <taxon>Eustigmatophyceae</taxon>
        <taxon>Eustigmatales</taxon>
        <taxon>Monodopsidaceae</taxon>
        <taxon>Microchloropsis</taxon>
    </lineage>
</organism>
<dbReference type="EMBL" id="KC568458">
    <property type="protein sequence ID" value="AGI48957.1"/>
    <property type="molecule type" value="Genomic_DNA"/>
</dbReference>
<dbReference type="InterPro" id="IPR001209">
    <property type="entry name" value="Ribosomal_uS14"/>
</dbReference>